<evidence type="ECO:0000256" key="8">
    <source>
        <dbReference type="ARBA" id="ARBA00023033"/>
    </source>
</evidence>
<evidence type="ECO:0000256" key="6">
    <source>
        <dbReference type="ARBA" id="ARBA00023002"/>
    </source>
</evidence>
<proteinExistence type="inferred from homology"/>
<dbReference type="PRINTS" id="PR00463">
    <property type="entry name" value="EP450I"/>
</dbReference>
<evidence type="ECO:0000256" key="5">
    <source>
        <dbReference type="ARBA" id="ARBA00022723"/>
    </source>
</evidence>
<dbReference type="GO" id="GO:0004497">
    <property type="term" value="F:monooxygenase activity"/>
    <property type="evidence" value="ECO:0007669"/>
    <property type="project" value="UniProtKB-KW"/>
</dbReference>
<comment type="similarity">
    <text evidence="3">Belongs to the cytochrome P450 family.</text>
</comment>
<accession>A0A9W8K7L4</accession>
<dbReference type="InterPro" id="IPR036396">
    <property type="entry name" value="Cyt_P450_sf"/>
</dbReference>
<evidence type="ECO:0000256" key="1">
    <source>
        <dbReference type="ARBA" id="ARBA00001971"/>
    </source>
</evidence>
<keyword evidence="5 9" id="KW-0479">Metal-binding</keyword>
<name>A0A9W8K7L4_9AGAR</name>
<comment type="cofactor">
    <cofactor evidence="1 9">
        <name>heme</name>
        <dbReference type="ChEBI" id="CHEBI:30413"/>
    </cofactor>
</comment>
<dbReference type="GO" id="GO:0020037">
    <property type="term" value="F:heme binding"/>
    <property type="evidence" value="ECO:0007669"/>
    <property type="project" value="InterPro"/>
</dbReference>
<sequence>MLNLDSLYFIAIGLCVVILWRNLKKSPPRPPSPPGAYPLLGHVFQVTKDLWIPFTAWKEKYGPVLYLNILGQPMIVLNTHKAATDLLDRRSAIYSDRPRDIVGGEMLSGSHLMVLSAYNDRWRRIRRAAHDILSASVIAKFQALQRTEATLFLDDMLNAPEKWQEHFDRMTSSCMLTMVYGTAPMRSHDEPEIKAIMEYVKDMTEATAPGKNLTQVIPVLKYVPLWLAPWKRAALEGHERYTALFTKFLREGMNRTAHDGTQTLAGLLGQKVAQASISEKEAAWIGAALMTAGTEAILTALGWILQTLVVYPEVQRAGQQEIDRVVGRDRLPTFDDLPNLHYVRAIVFEDDWYEGYFLEKGSTVIANVWAINRDPDTYGPDAEVFNPGRYLDEKGQLRENDINQCTYGFGRRKCVGRMFANNTLIITSAYMLWALNLTPPKDERGVDIIPDIEAYINVGLIRHVAPFKINVEPRTPDVPSFLAAAKVSIS</sequence>
<dbReference type="CDD" id="cd11065">
    <property type="entry name" value="CYP64-like"/>
    <property type="match status" value="1"/>
</dbReference>
<organism evidence="10 11">
    <name type="scientific">Agrocybe chaxingu</name>
    <dbReference type="NCBI Taxonomy" id="84603"/>
    <lineage>
        <taxon>Eukaryota</taxon>
        <taxon>Fungi</taxon>
        <taxon>Dikarya</taxon>
        <taxon>Basidiomycota</taxon>
        <taxon>Agaricomycotina</taxon>
        <taxon>Agaricomycetes</taxon>
        <taxon>Agaricomycetidae</taxon>
        <taxon>Agaricales</taxon>
        <taxon>Agaricineae</taxon>
        <taxon>Strophariaceae</taxon>
        <taxon>Agrocybe</taxon>
    </lineage>
</organism>
<feature type="binding site" description="axial binding residue" evidence="9">
    <location>
        <position position="414"/>
    </location>
    <ligand>
        <name>heme</name>
        <dbReference type="ChEBI" id="CHEBI:30413"/>
    </ligand>
    <ligandPart>
        <name>Fe</name>
        <dbReference type="ChEBI" id="CHEBI:18248"/>
    </ligandPart>
</feature>
<reference evidence="10" key="1">
    <citation type="submission" date="2022-07" db="EMBL/GenBank/DDBJ databases">
        <title>Genome Sequence of Agrocybe chaxingu.</title>
        <authorList>
            <person name="Buettner E."/>
        </authorList>
    </citation>
    <scope>NUCLEOTIDE SEQUENCE</scope>
    <source>
        <strain evidence="10">MP-N11</strain>
    </source>
</reference>
<dbReference type="AlphaFoldDB" id="A0A9W8K7L4"/>
<dbReference type="GO" id="GO:0005506">
    <property type="term" value="F:iron ion binding"/>
    <property type="evidence" value="ECO:0007669"/>
    <property type="project" value="InterPro"/>
</dbReference>
<comment type="caution">
    <text evidence="10">The sequence shown here is derived from an EMBL/GenBank/DDBJ whole genome shotgun (WGS) entry which is preliminary data.</text>
</comment>
<keyword evidence="6" id="KW-0560">Oxidoreductase</keyword>
<dbReference type="Gene3D" id="1.10.630.10">
    <property type="entry name" value="Cytochrome P450"/>
    <property type="match status" value="1"/>
</dbReference>
<dbReference type="OrthoDB" id="2789670at2759"/>
<dbReference type="EMBL" id="JANKHO010000145">
    <property type="protein sequence ID" value="KAJ3514436.1"/>
    <property type="molecule type" value="Genomic_DNA"/>
</dbReference>
<keyword evidence="11" id="KW-1185">Reference proteome</keyword>
<gene>
    <name evidence="10" type="ORF">NLJ89_g2382</name>
</gene>
<dbReference type="InterPro" id="IPR001128">
    <property type="entry name" value="Cyt_P450"/>
</dbReference>
<evidence type="ECO:0000256" key="3">
    <source>
        <dbReference type="ARBA" id="ARBA00010617"/>
    </source>
</evidence>
<dbReference type="InterPro" id="IPR002401">
    <property type="entry name" value="Cyt_P450_E_grp-I"/>
</dbReference>
<protein>
    <recommendedName>
        <fullName evidence="12">Cytochrome P450</fullName>
    </recommendedName>
</protein>
<dbReference type="GO" id="GO:0016705">
    <property type="term" value="F:oxidoreductase activity, acting on paired donors, with incorporation or reduction of molecular oxygen"/>
    <property type="evidence" value="ECO:0007669"/>
    <property type="project" value="InterPro"/>
</dbReference>
<dbReference type="SUPFAM" id="SSF48264">
    <property type="entry name" value="Cytochrome P450"/>
    <property type="match status" value="1"/>
</dbReference>
<dbReference type="PANTHER" id="PTHR46300:SF7">
    <property type="entry name" value="P450, PUTATIVE (EUROFUNG)-RELATED"/>
    <property type="match status" value="1"/>
</dbReference>
<evidence type="ECO:0000313" key="10">
    <source>
        <dbReference type="EMBL" id="KAJ3514436.1"/>
    </source>
</evidence>
<dbReference type="Proteomes" id="UP001148786">
    <property type="component" value="Unassembled WGS sequence"/>
</dbReference>
<evidence type="ECO:0000256" key="2">
    <source>
        <dbReference type="ARBA" id="ARBA00005179"/>
    </source>
</evidence>
<comment type="pathway">
    <text evidence="2">Secondary metabolite biosynthesis.</text>
</comment>
<dbReference type="InterPro" id="IPR050364">
    <property type="entry name" value="Cytochrome_P450_fung"/>
</dbReference>
<dbReference type="PANTHER" id="PTHR46300">
    <property type="entry name" value="P450, PUTATIVE (EUROFUNG)-RELATED-RELATED"/>
    <property type="match status" value="1"/>
</dbReference>
<evidence type="ECO:0000256" key="4">
    <source>
        <dbReference type="ARBA" id="ARBA00022617"/>
    </source>
</evidence>
<keyword evidence="8" id="KW-0503">Monooxygenase</keyword>
<evidence type="ECO:0000256" key="9">
    <source>
        <dbReference type="PIRSR" id="PIRSR602401-1"/>
    </source>
</evidence>
<dbReference type="Pfam" id="PF00067">
    <property type="entry name" value="p450"/>
    <property type="match status" value="1"/>
</dbReference>
<evidence type="ECO:0000256" key="7">
    <source>
        <dbReference type="ARBA" id="ARBA00023004"/>
    </source>
</evidence>
<keyword evidence="7 9" id="KW-0408">Iron</keyword>
<keyword evidence="4 9" id="KW-0349">Heme</keyword>
<evidence type="ECO:0000313" key="11">
    <source>
        <dbReference type="Proteomes" id="UP001148786"/>
    </source>
</evidence>
<evidence type="ECO:0008006" key="12">
    <source>
        <dbReference type="Google" id="ProtNLM"/>
    </source>
</evidence>